<dbReference type="EMBL" id="VLTM01000063">
    <property type="protein sequence ID" value="KAA0158752.1"/>
    <property type="molecule type" value="Genomic_DNA"/>
</dbReference>
<sequence>MLRAVFLLTIVLAVLAAFVETVEPFTVGLVQIEASNSSAFVGLAPELFPDPGDWGCEAQPASIIELIHASGAAMGFVIVAELAYLAVFSLEMALALWAARLEVHNTRHTPRLKRAQVHATAIRRGCSCIQWRPA</sequence>
<dbReference type="Proteomes" id="UP000325113">
    <property type="component" value="Unassembled WGS sequence"/>
</dbReference>
<protein>
    <submittedName>
        <fullName evidence="3">Uncharacterized protein</fullName>
    </submittedName>
</protein>
<accession>A0A5A8CZY4</accession>
<keyword evidence="1" id="KW-0472">Membrane</keyword>
<feature type="chain" id="PRO_5022945373" evidence="2">
    <location>
        <begin position="17"/>
        <end position="134"/>
    </location>
</feature>
<feature type="transmembrane region" description="Helical" evidence="1">
    <location>
        <begin position="76"/>
        <end position="99"/>
    </location>
</feature>
<organism evidence="3 4">
    <name type="scientific">Cafeteria roenbergensis</name>
    <name type="common">Marine flagellate</name>
    <dbReference type="NCBI Taxonomy" id="33653"/>
    <lineage>
        <taxon>Eukaryota</taxon>
        <taxon>Sar</taxon>
        <taxon>Stramenopiles</taxon>
        <taxon>Bigyra</taxon>
        <taxon>Opalozoa</taxon>
        <taxon>Bicosoecida</taxon>
        <taxon>Cafeteriaceae</taxon>
        <taxon>Cafeteria</taxon>
    </lineage>
</organism>
<feature type="signal peptide" evidence="2">
    <location>
        <begin position="1"/>
        <end position="16"/>
    </location>
</feature>
<reference evidence="3 4" key="1">
    <citation type="submission" date="2019-07" db="EMBL/GenBank/DDBJ databases">
        <title>Genomes of Cafeteria roenbergensis.</title>
        <authorList>
            <person name="Fischer M.G."/>
            <person name="Hackl T."/>
            <person name="Roman M."/>
        </authorList>
    </citation>
    <scope>NUCLEOTIDE SEQUENCE [LARGE SCALE GENOMIC DNA]</scope>
    <source>
        <strain evidence="3 4">Cflag</strain>
    </source>
</reference>
<name>A0A5A8CZY4_CAFRO</name>
<proteinExistence type="predicted"/>
<comment type="caution">
    <text evidence="3">The sequence shown here is derived from an EMBL/GenBank/DDBJ whole genome shotgun (WGS) entry which is preliminary data.</text>
</comment>
<dbReference type="AlphaFoldDB" id="A0A5A8CZY4"/>
<evidence type="ECO:0000313" key="4">
    <source>
        <dbReference type="Proteomes" id="UP000325113"/>
    </source>
</evidence>
<keyword evidence="1" id="KW-1133">Transmembrane helix</keyword>
<gene>
    <name evidence="3" type="ORF">FNF31_05278</name>
</gene>
<keyword evidence="1" id="KW-0812">Transmembrane</keyword>
<keyword evidence="2" id="KW-0732">Signal</keyword>
<evidence type="ECO:0000313" key="3">
    <source>
        <dbReference type="EMBL" id="KAA0158752.1"/>
    </source>
</evidence>
<evidence type="ECO:0000256" key="1">
    <source>
        <dbReference type="SAM" id="Phobius"/>
    </source>
</evidence>
<evidence type="ECO:0000256" key="2">
    <source>
        <dbReference type="SAM" id="SignalP"/>
    </source>
</evidence>